<keyword evidence="6" id="KW-0031">Aminopeptidase</keyword>
<dbReference type="PANTHER" id="PTHR43722">
    <property type="entry name" value="PROLINE IMINOPEPTIDASE"/>
    <property type="match status" value="1"/>
</dbReference>
<evidence type="ECO:0000256" key="4">
    <source>
        <dbReference type="ARBA" id="ARBA00012568"/>
    </source>
</evidence>
<dbReference type="InterPro" id="IPR029058">
    <property type="entry name" value="AB_hydrolase_fold"/>
</dbReference>
<dbReference type="PANTHER" id="PTHR43722:SF1">
    <property type="entry name" value="PROLINE IMINOPEPTIDASE"/>
    <property type="match status" value="1"/>
</dbReference>
<proteinExistence type="inferred from homology"/>
<reference evidence="13 14" key="1">
    <citation type="submission" date="2019-09" db="EMBL/GenBank/DDBJ databases">
        <authorList>
            <person name="Cao W.R."/>
        </authorList>
    </citation>
    <scope>NUCLEOTIDE SEQUENCE [LARGE SCALE GENOMIC DNA]</scope>
    <source>
        <strain evidence="14">a4</strain>
    </source>
</reference>
<evidence type="ECO:0000256" key="8">
    <source>
        <dbReference type="ARBA" id="ARBA00022670"/>
    </source>
</evidence>
<sequence>MKTLYTAILIAFLSSNFVAQEKSINENRFIRVGGIEQWITIKGEDKNKSVILFLHGGPGSVMSPYCDSIYRSWKKDFILVNWDQRGAGRTFGKNAPDKISEDYFIEKKLTLDTMVNDGIEVSEYLIKYLKKKKIILMGASWGSILGIKMVQAKPSLFKGYIGNAQFVGYKRNYLNAYKSVLALAESSKDSISINKLKMLGEPPYENTRDLGQMLRIVKKYERKNSTPLPDNWWKINPEYNNKVDKQNRFYGDDYSFLYFAGHKKMGIKSMVENLDFYNDSLTFKVPIYIVQGEEDILTSEKISKLYFEKIKAPRKGYFTIKGAGHNRNEFILKKQFEILKEKI</sequence>
<accession>A0A7J5ALI5</accession>
<dbReference type="AlphaFoldDB" id="A0A7J5ALI5"/>
<comment type="catalytic activity">
    <reaction evidence="1">
        <text>Release of N-terminal proline from a peptide.</text>
        <dbReference type="EC" id="3.4.11.5"/>
    </reaction>
</comment>
<feature type="domain" description="AB hydrolase-1" evidence="12">
    <location>
        <begin position="50"/>
        <end position="326"/>
    </location>
</feature>
<evidence type="ECO:0000259" key="12">
    <source>
        <dbReference type="Pfam" id="PF00561"/>
    </source>
</evidence>
<evidence type="ECO:0000256" key="6">
    <source>
        <dbReference type="ARBA" id="ARBA00022438"/>
    </source>
</evidence>
<organism evidence="13 14">
    <name type="scientific">Tenacibaculum aiptasiae</name>
    <dbReference type="NCBI Taxonomy" id="426481"/>
    <lineage>
        <taxon>Bacteria</taxon>
        <taxon>Pseudomonadati</taxon>
        <taxon>Bacteroidota</taxon>
        <taxon>Flavobacteriia</taxon>
        <taxon>Flavobacteriales</taxon>
        <taxon>Flavobacteriaceae</taxon>
        <taxon>Tenacibaculum</taxon>
    </lineage>
</organism>
<keyword evidence="14" id="KW-1185">Reference proteome</keyword>
<evidence type="ECO:0000256" key="2">
    <source>
        <dbReference type="ARBA" id="ARBA00004496"/>
    </source>
</evidence>
<evidence type="ECO:0000313" key="13">
    <source>
        <dbReference type="EMBL" id="KAB1158350.1"/>
    </source>
</evidence>
<evidence type="ECO:0000256" key="3">
    <source>
        <dbReference type="ARBA" id="ARBA00010088"/>
    </source>
</evidence>
<dbReference type="Proteomes" id="UP000467305">
    <property type="component" value="Unassembled WGS sequence"/>
</dbReference>
<gene>
    <name evidence="13" type="ORF">F7018_09210</name>
</gene>
<comment type="caution">
    <text evidence="13">The sequence shown here is derived from an EMBL/GenBank/DDBJ whole genome shotgun (WGS) entry which is preliminary data.</text>
</comment>
<dbReference type="GO" id="GO:0004177">
    <property type="term" value="F:aminopeptidase activity"/>
    <property type="evidence" value="ECO:0007669"/>
    <property type="project" value="UniProtKB-KW"/>
</dbReference>
<dbReference type="InterPro" id="IPR005944">
    <property type="entry name" value="Pro_iminopeptidase"/>
</dbReference>
<evidence type="ECO:0000313" key="14">
    <source>
        <dbReference type="Proteomes" id="UP000467305"/>
    </source>
</evidence>
<dbReference type="Gene3D" id="3.40.50.1820">
    <property type="entry name" value="alpha/beta hydrolase"/>
    <property type="match status" value="1"/>
</dbReference>
<feature type="chain" id="PRO_5029757060" description="Proline iminopeptidase" evidence="11">
    <location>
        <begin position="20"/>
        <end position="343"/>
    </location>
</feature>
<dbReference type="EMBL" id="WAAU01000013">
    <property type="protein sequence ID" value="KAB1158350.1"/>
    <property type="molecule type" value="Genomic_DNA"/>
</dbReference>
<dbReference type="SUPFAM" id="SSF53474">
    <property type="entry name" value="alpha/beta-Hydrolases"/>
    <property type="match status" value="1"/>
</dbReference>
<dbReference type="EC" id="3.4.11.5" evidence="4"/>
<evidence type="ECO:0000256" key="5">
    <source>
        <dbReference type="ARBA" id="ARBA00021843"/>
    </source>
</evidence>
<comment type="subcellular location">
    <subcellularLocation>
        <location evidence="2">Cytoplasm</location>
    </subcellularLocation>
</comment>
<feature type="signal peptide" evidence="11">
    <location>
        <begin position="1"/>
        <end position="19"/>
    </location>
</feature>
<keyword evidence="9 13" id="KW-0378">Hydrolase</keyword>
<dbReference type="Pfam" id="PF00561">
    <property type="entry name" value="Abhydrolase_1"/>
    <property type="match status" value="1"/>
</dbReference>
<keyword evidence="11" id="KW-0732">Signal</keyword>
<protein>
    <recommendedName>
        <fullName evidence="5">Proline iminopeptidase</fullName>
        <ecNumber evidence="4">3.4.11.5</ecNumber>
    </recommendedName>
    <alternativeName>
        <fullName evidence="10">Prolyl aminopeptidase</fullName>
    </alternativeName>
</protein>
<dbReference type="GO" id="GO:0005737">
    <property type="term" value="C:cytoplasm"/>
    <property type="evidence" value="ECO:0007669"/>
    <property type="project" value="UniProtKB-SubCell"/>
</dbReference>
<evidence type="ECO:0000256" key="9">
    <source>
        <dbReference type="ARBA" id="ARBA00022801"/>
    </source>
</evidence>
<evidence type="ECO:0000256" key="10">
    <source>
        <dbReference type="ARBA" id="ARBA00029605"/>
    </source>
</evidence>
<dbReference type="InterPro" id="IPR002410">
    <property type="entry name" value="Peptidase_S33"/>
</dbReference>
<evidence type="ECO:0000256" key="1">
    <source>
        <dbReference type="ARBA" id="ARBA00001585"/>
    </source>
</evidence>
<evidence type="ECO:0000256" key="11">
    <source>
        <dbReference type="SAM" id="SignalP"/>
    </source>
</evidence>
<keyword evidence="8" id="KW-0645">Protease</keyword>
<dbReference type="PRINTS" id="PR00793">
    <property type="entry name" value="PROAMNOPTASE"/>
</dbReference>
<dbReference type="RefSeq" id="WP_150899774.1">
    <property type="nucleotide sequence ID" value="NZ_WAAU01000013.1"/>
</dbReference>
<dbReference type="InterPro" id="IPR000073">
    <property type="entry name" value="AB_hydrolase_1"/>
</dbReference>
<keyword evidence="7" id="KW-0963">Cytoplasm</keyword>
<name>A0A7J5ALI5_9FLAO</name>
<dbReference type="GO" id="GO:0006508">
    <property type="term" value="P:proteolysis"/>
    <property type="evidence" value="ECO:0007669"/>
    <property type="project" value="UniProtKB-KW"/>
</dbReference>
<evidence type="ECO:0000256" key="7">
    <source>
        <dbReference type="ARBA" id="ARBA00022490"/>
    </source>
</evidence>
<comment type="similarity">
    <text evidence="3">Belongs to the peptidase S33 family.</text>
</comment>
<dbReference type="OrthoDB" id="9796770at2"/>